<evidence type="ECO:0000313" key="1">
    <source>
        <dbReference type="EMBL" id="ADR52721.1"/>
    </source>
</evidence>
<protein>
    <submittedName>
        <fullName evidence="1">Uncharacterized protein</fullName>
    </submittedName>
</protein>
<organism evidence="1 2">
    <name type="scientific">Liberibacter solanacearum (strain CLso-ZC1)</name>
    <dbReference type="NCBI Taxonomy" id="658172"/>
    <lineage>
        <taxon>Bacteria</taxon>
        <taxon>Pseudomonadati</taxon>
        <taxon>Pseudomonadota</taxon>
        <taxon>Alphaproteobacteria</taxon>
        <taxon>Hyphomicrobiales</taxon>
        <taxon>Rhizobiaceae</taxon>
        <taxon>Liberibacter</taxon>
    </lineage>
</organism>
<dbReference type="EMBL" id="CP002371">
    <property type="protein sequence ID" value="ADR52721.1"/>
    <property type="molecule type" value="Genomic_DNA"/>
</dbReference>
<evidence type="ECO:0000313" key="2">
    <source>
        <dbReference type="Proteomes" id="UP000007038"/>
    </source>
</evidence>
<dbReference type="HOGENOM" id="CLU_3397228_0_0_5"/>
<dbReference type="KEGG" id="lso:CKC_04860"/>
<proteinExistence type="predicted"/>
<accession>E4UDP3</accession>
<dbReference type="Proteomes" id="UP000007038">
    <property type="component" value="Chromosome"/>
</dbReference>
<sequence>MYIIFDGKDVDLDGHQKYFLEYPLVKSGLLK</sequence>
<reference evidence="1 2" key="3">
    <citation type="journal article" date="2011" name="PLoS ONE">
        <title>The Complete Genome Sequence of 'Candidatus Liberibacter solanacearum', the Bacterium Associated with Potato Zebra Chip Disease.</title>
        <authorList>
            <person name="Lin H."/>
            <person name="Lou B."/>
            <person name="Glynn J.M."/>
            <person name="Doddapaneni H."/>
            <person name="Civerolo E.L."/>
            <person name="Chen C."/>
            <person name="Duan Y."/>
            <person name="Zhou L."/>
            <person name="Vahling C.M."/>
        </authorList>
    </citation>
    <scope>NUCLEOTIDE SEQUENCE [LARGE SCALE GENOMIC DNA]</scope>
    <source>
        <strain evidence="1 2">CLso-ZC1</strain>
    </source>
</reference>
<gene>
    <name evidence="1" type="ordered locus">CKC_04860</name>
</gene>
<name>E4UDP3_LIBSC</name>
<dbReference type="AlphaFoldDB" id="E4UDP3"/>
<reference evidence="2" key="1">
    <citation type="submission" date="2010-11" db="EMBL/GenBank/DDBJ databases">
        <title>Complete genome sequence of Candidatus Liberibacter solanacearum CLso-ZC1.</title>
        <authorList>
            <person name="Lin H."/>
            <person name="Doddapaneni H.V."/>
            <person name="Lou B."/>
            <person name="Civerolo E.L."/>
            <person name="Chen C."/>
            <person name="Duan Y."/>
            <person name="Zhou L."/>
            <person name="Glynn J."/>
        </authorList>
    </citation>
    <scope>NUCLEOTIDE SEQUENCE [LARGE SCALE GENOMIC DNA]</scope>
    <source>
        <strain evidence="2">CLso-ZC1</strain>
    </source>
</reference>
<reference key="2">
    <citation type="submission" date="2010-11" db="EMBL/GenBank/DDBJ databases">
        <authorList>
            <person name="Lin H."/>
            <person name="Doddapaneni H.V."/>
            <person name="Lou B."/>
            <person name="Civerolo E.L."/>
            <person name="Chen C."/>
            <person name="Duan Y."/>
            <person name="Zhou L."/>
            <person name="Glynn J."/>
        </authorList>
    </citation>
    <scope>NUCLEOTIDE SEQUENCE</scope>
    <source>
        <strain>CLso-ZC1</strain>
    </source>
</reference>